<dbReference type="Proteomes" id="UP001484097">
    <property type="component" value="Unassembled WGS sequence"/>
</dbReference>
<dbReference type="PANTHER" id="PTHR30244">
    <property type="entry name" value="TRANSAMINASE"/>
    <property type="match status" value="1"/>
</dbReference>
<dbReference type="GO" id="GO:0008483">
    <property type="term" value="F:transaminase activity"/>
    <property type="evidence" value="ECO:0007669"/>
    <property type="project" value="UniProtKB-KW"/>
</dbReference>
<dbReference type="EMBL" id="JBDXMX010000005">
    <property type="protein sequence ID" value="MEO9248383.1"/>
    <property type="molecule type" value="Genomic_DNA"/>
</dbReference>
<evidence type="ECO:0000313" key="5">
    <source>
        <dbReference type="Proteomes" id="UP001484097"/>
    </source>
</evidence>
<dbReference type="PIRSF" id="PIRSF000390">
    <property type="entry name" value="PLP_StrS"/>
    <property type="match status" value="1"/>
</dbReference>
<dbReference type="RefSeq" id="WP_347921001.1">
    <property type="nucleotide sequence ID" value="NZ_JBDXMX010000005.1"/>
</dbReference>
<dbReference type="CDD" id="cd00616">
    <property type="entry name" value="AHBA_syn"/>
    <property type="match status" value="1"/>
</dbReference>
<keyword evidence="1 3" id="KW-0663">Pyridoxal phosphate</keyword>
<dbReference type="SUPFAM" id="SSF53383">
    <property type="entry name" value="PLP-dependent transferases"/>
    <property type="match status" value="1"/>
</dbReference>
<dbReference type="InterPro" id="IPR015422">
    <property type="entry name" value="PyrdxlP-dep_Trfase_small"/>
</dbReference>
<dbReference type="InterPro" id="IPR000653">
    <property type="entry name" value="DegT/StrS_aminotransferase"/>
</dbReference>
<dbReference type="EC" id="2.6.1.-" evidence="4"/>
<keyword evidence="5" id="KW-1185">Reference proteome</keyword>
<evidence type="ECO:0000313" key="4">
    <source>
        <dbReference type="EMBL" id="MEO9248383.1"/>
    </source>
</evidence>
<proteinExistence type="inferred from homology"/>
<dbReference type="Gene3D" id="3.40.640.10">
    <property type="entry name" value="Type I PLP-dependent aspartate aminotransferase-like (Major domain)"/>
    <property type="match status" value="1"/>
</dbReference>
<keyword evidence="4" id="KW-0032">Aminotransferase</keyword>
<organism evidence="4 5">
    <name type="scientific">Citricoccus nitrophenolicus</name>
    <dbReference type="NCBI Taxonomy" id="863575"/>
    <lineage>
        <taxon>Bacteria</taxon>
        <taxon>Bacillati</taxon>
        <taxon>Actinomycetota</taxon>
        <taxon>Actinomycetes</taxon>
        <taxon>Micrococcales</taxon>
        <taxon>Micrococcaceae</taxon>
        <taxon>Citricoccus</taxon>
    </lineage>
</organism>
<evidence type="ECO:0000256" key="1">
    <source>
        <dbReference type="ARBA" id="ARBA00022898"/>
    </source>
</evidence>
<name>A0ABV0IJP6_9MICC</name>
<evidence type="ECO:0000256" key="3">
    <source>
        <dbReference type="RuleBase" id="RU004508"/>
    </source>
</evidence>
<dbReference type="Pfam" id="PF01041">
    <property type="entry name" value="DegT_DnrJ_EryC1"/>
    <property type="match status" value="1"/>
</dbReference>
<dbReference type="PANTHER" id="PTHR30244:SF36">
    <property type="entry name" value="3-OXO-GLUCOSE-6-PHOSPHATE:GLUTAMATE AMINOTRANSFERASE"/>
    <property type="match status" value="1"/>
</dbReference>
<gene>
    <name evidence="4" type="ORF">ABDK96_11885</name>
</gene>
<accession>A0ABV0IJP6</accession>
<dbReference type="InterPro" id="IPR015421">
    <property type="entry name" value="PyrdxlP-dep_Trfase_major"/>
</dbReference>
<evidence type="ECO:0000256" key="2">
    <source>
        <dbReference type="ARBA" id="ARBA00037999"/>
    </source>
</evidence>
<comment type="similarity">
    <text evidence="2 3">Belongs to the DegT/DnrJ/EryC1 family.</text>
</comment>
<comment type="caution">
    <text evidence="4">The sequence shown here is derived from an EMBL/GenBank/DDBJ whole genome shotgun (WGS) entry which is preliminary data.</text>
</comment>
<keyword evidence="4" id="KW-0808">Transferase</keyword>
<protein>
    <submittedName>
        <fullName evidence="4">DegT/DnrJ/EryC1/StrS family aminotransferase</fullName>
        <ecNumber evidence="4">2.6.1.-</ecNumber>
    </submittedName>
</protein>
<sequence>MTLSRITDVPVEATSIPAVDLGAQQREIDEEVQAGLRRVFDTTAFMGGPDVKSFEREFAAFIEVSDCVGVGNGTDALELALRAAGVTAGGEVILPANTVPSTTEAVSRIGAAPVLVDVDPRYLLIDPEAVAAAVNGRTQAIVPVHLHGQTAFVEQLRPEAERVGAVIVEDASQAQGAFRHGRMAGSLGLASGTGFSPGRNLGAAGNAGAVLTDDAGLAARVRSEHVGPQQDRHRTVGMDSRLDSVQAVVLRAKLSRLERWNGLRRAAADRYTELLRPLAALGAVWLPSEAQGNYHVWQLYTVQVEDRDRVLAELQEAGIGAVAHYPDPMHPAGAVHQLGMRHGAFPIAEAAADRLLSLPIFPHITEEQQERVVDVLVRSLLTVRQ</sequence>
<dbReference type="InterPro" id="IPR015424">
    <property type="entry name" value="PyrdxlP-dep_Trfase"/>
</dbReference>
<reference evidence="4 5" key="1">
    <citation type="submission" date="2024-05" db="EMBL/GenBank/DDBJ databases">
        <authorList>
            <person name="Yi C."/>
        </authorList>
    </citation>
    <scope>NUCLEOTIDE SEQUENCE [LARGE SCALE GENOMIC DNA]</scope>
    <source>
        <strain evidence="4 5">XS13</strain>
    </source>
</reference>
<dbReference type="Gene3D" id="3.90.1150.10">
    <property type="entry name" value="Aspartate Aminotransferase, domain 1"/>
    <property type="match status" value="1"/>
</dbReference>